<dbReference type="PANTHER" id="PTHR38038:SF1">
    <property type="entry name" value="PENICILLIN-BINDING PROTEIN ACTIVATOR LPOA"/>
    <property type="match status" value="1"/>
</dbReference>
<organism evidence="9 10">
    <name type="scientific">Kushneria sinocarnis</name>
    <dbReference type="NCBI Taxonomy" id="595502"/>
    <lineage>
        <taxon>Bacteria</taxon>
        <taxon>Pseudomonadati</taxon>
        <taxon>Pseudomonadota</taxon>
        <taxon>Gammaproteobacteria</taxon>
        <taxon>Oceanospirillales</taxon>
        <taxon>Halomonadaceae</taxon>
        <taxon>Kushneria</taxon>
    </lineage>
</organism>
<dbReference type="Proteomes" id="UP000281975">
    <property type="component" value="Unassembled WGS sequence"/>
</dbReference>
<dbReference type="Gene3D" id="3.40.50.2300">
    <property type="match status" value="2"/>
</dbReference>
<evidence type="ECO:0000256" key="7">
    <source>
        <dbReference type="ARBA" id="ARBA00023288"/>
    </source>
</evidence>
<accession>A0A420WVD5</accession>
<dbReference type="PROSITE" id="PS51257">
    <property type="entry name" value="PROKAR_LIPOPROTEIN"/>
    <property type="match status" value="1"/>
</dbReference>
<keyword evidence="7" id="KW-0449">Lipoprotein</keyword>
<protein>
    <recommendedName>
        <fullName evidence="11">LppC family lipoprotein</fullName>
    </recommendedName>
</protein>
<evidence type="ECO:0000256" key="5">
    <source>
        <dbReference type="ARBA" id="ARBA00023139"/>
    </source>
</evidence>
<dbReference type="Gene3D" id="1.25.40.650">
    <property type="match status" value="1"/>
</dbReference>
<keyword evidence="6" id="KW-0998">Cell outer membrane</keyword>
<reference evidence="9 10" key="1">
    <citation type="submission" date="2018-10" db="EMBL/GenBank/DDBJ databases">
        <title>Genomic Encyclopedia of Type Strains, Phase IV (KMG-IV): sequencing the most valuable type-strain genomes for metagenomic binning, comparative biology and taxonomic classification.</title>
        <authorList>
            <person name="Goeker M."/>
        </authorList>
    </citation>
    <scope>NUCLEOTIDE SEQUENCE [LARGE SCALE GENOMIC DNA]</scope>
    <source>
        <strain evidence="9 10">DSM 23229</strain>
    </source>
</reference>
<evidence type="ECO:0000256" key="2">
    <source>
        <dbReference type="ARBA" id="ARBA00022960"/>
    </source>
</evidence>
<dbReference type="GO" id="GO:0008360">
    <property type="term" value="P:regulation of cell shape"/>
    <property type="evidence" value="ECO:0007669"/>
    <property type="project" value="UniProtKB-KW"/>
</dbReference>
<keyword evidence="3" id="KW-0573">Peptidoglycan synthesis</keyword>
<evidence type="ECO:0000256" key="6">
    <source>
        <dbReference type="ARBA" id="ARBA00023237"/>
    </source>
</evidence>
<feature type="signal peptide" evidence="8">
    <location>
        <begin position="1"/>
        <end position="19"/>
    </location>
</feature>
<dbReference type="SUPFAM" id="SSF53822">
    <property type="entry name" value="Periplasmic binding protein-like I"/>
    <property type="match status" value="1"/>
</dbReference>
<evidence type="ECO:0000313" key="9">
    <source>
        <dbReference type="EMBL" id="RKR02505.1"/>
    </source>
</evidence>
<dbReference type="Gene3D" id="1.25.40.10">
    <property type="entry name" value="Tetratricopeptide repeat domain"/>
    <property type="match status" value="1"/>
</dbReference>
<keyword evidence="5" id="KW-0564">Palmitate</keyword>
<evidence type="ECO:0000313" key="10">
    <source>
        <dbReference type="Proteomes" id="UP000281975"/>
    </source>
</evidence>
<dbReference type="CDD" id="cd06339">
    <property type="entry name" value="PBP1_YraM_LppC_lipoprotein-like"/>
    <property type="match status" value="1"/>
</dbReference>
<dbReference type="InterPro" id="IPR011990">
    <property type="entry name" value="TPR-like_helical_dom_sf"/>
</dbReference>
<dbReference type="GO" id="GO:0009252">
    <property type="term" value="P:peptidoglycan biosynthetic process"/>
    <property type="evidence" value="ECO:0007669"/>
    <property type="project" value="UniProtKB-KW"/>
</dbReference>
<dbReference type="GO" id="GO:0031241">
    <property type="term" value="C:periplasmic side of cell outer membrane"/>
    <property type="evidence" value="ECO:0007669"/>
    <property type="project" value="TreeGrafter"/>
</dbReference>
<dbReference type="PANTHER" id="PTHR38038">
    <property type="entry name" value="PENICILLIN-BINDING PROTEIN ACTIVATOR LPOA"/>
    <property type="match status" value="1"/>
</dbReference>
<evidence type="ECO:0008006" key="11">
    <source>
        <dbReference type="Google" id="ProtNLM"/>
    </source>
</evidence>
<evidence type="ECO:0000256" key="3">
    <source>
        <dbReference type="ARBA" id="ARBA00022984"/>
    </source>
</evidence>
<dbReference type="InterPro" id="IPR007443">
    <property type="entry name" value="LpoA"/>
</dbReference>
<evidence type="ECO:0000256" key="4">
    <source>
        <dbReference type="ARBA" id="ARBA00023136"/>
    </source>
</evidence>
<dbReference type="EMBL" id="RBIN01000006">
    <property type="protein sequence ID" value="RKR02505.1"/>
    <property type="molecule type" value="Genomic_DNA"/>
</dbReference>
<sequence length="591" mass="64098">MRTSLRRMTGVMLATLALAGCASTSSIVDRVSGPSPDTLLQQARQQQGAQAAATRLQAAQILARQGNNAQALSVAGNLDQQQLDDSNRIAWALLTSRLALDQDDPASALQATALVDESGLTLESDDRNTLRQRRGLAQAMQGDARTAALTLIALQRDTDNTALNDTIWQQLSRLDTRQLGEVASRSGALAQGWVELARLRRDRSGNIAGLFDAVQQWRQANPQHPAARRLPTDLTQLQALEGKEVQRIAVFLPRSGPLSTVADALREGMRSRVEVARSQGQQVPELSFYDTADGTLQSLYGKAMMNGAQVVIGPLDKSKVSQLETRSDVPIPTLALNYGTHEHNSAAGLYEYGLSAEDEARQAAHRARLDGHSQAGIMVPDNDWGARVLDAFRNQWQQQNGEIASIVNYDPKGSVADSTRTLLKSGQKKPDMLFLLALPDYARQIPPTLEYLYAGDLPVYATSHVYEGTPQPRLDSDLDDVKFVDIPWQIPDVAAGGADAVPFATTRQQLLQGNDGNPGLLKLQAMGVDAFELARRLPIFEATSNNVMQGATGTLQPRDDGRIVRTLPWAVFRNGEPGLPGLSGLTPELSR</sequence>
<evidence type="ECO:0000256" key="1">
    <source>
        <dbReference type="ARBA" id="ARBA00022729"/>
    </source>
</evidence>
<dbReference type="Pfam" id="PF04348">
    <property type="entry name" value="LppC"/>
    <property type="match status" value="1"/>
</dbReference>
<comment type="caution">
    <text evidence="9">The sequence shown here is derived from an EMBL/GenBank/DDBJ whole genome shotgun (WGS) entry which is preliminary data.</text>
</comment>
<keyword evidence="1 8" id="KW-0732">Signal</keyword>
<dbReference type="OrthoDB" id="6708821at2"/>
<keyword evidence="4" id="KW-0472">Membrane</keyword>
<gene>
    <name evidence="9" type="ORF">C7446_2221</name>
</gene>
<keyword evidence="10" id="KW-1185">Reference proteome</keyword>
<name>A0A420WVD5_9GAMM</name>
<dbReference type="AlphaFoldDB" id="A0A420WVD5"/>
<dbReference type="InterPro" id="IPR028082">
    <property type="entry name" value="Peripla_BP_I"/>
</dbReference>
<proteinExistence type="predicted"/>
<evidence type="ECO:0000256" key="8">
    <source>
        <dbReference type="SAM" id="SignalP"/>
    </source>
</evidence>
<dbReference type="RefSeq" id="WP_121173157.1">
    <property type="nucleotide sequence ID" value="NZ_RBIN01000006.1"/>
</dbReference>
<dbReference type="GO" id="GO:0030234">
    <property type="term" value="F:enzyme regulator activity"/>
    <property type="evidence" value="ECO:0007669"/>
    <property type="project" value="TreeGrafter"/>
</dbReference>
<keyword evidence="2" id="KW-0133">Cell shape</keyword>
<feature type="chain" id="PRO_5019542583" description="LppC family lipoprotein" evidence="8">
    <location>
        <begin position="20"/>
        <end position="591"/>
    </location>
</feature>